<dbReference type="InterPro" id="IPR013021">
    <property type="entry name" value="Myo-inos-1-P_Synthase_GAPDH"/>
</dbReference>
<dbReference type="Gene3D" id="3.40.50.720">
    <property type="entry name" value="NAD(P)-binding Rossmann-like Domain"/>
    <property type="match status" value="1"/>
</dbReference>
<proteinExistence type="predicted"/>
<keyword evidence="3" id="KW-1185">Reference proteome</keyword>
<dbReference type="SUPFAM" id="SSF51735">
    <property type="entry name" value="NAD(P)-binding Rossmann-fold domains"/>
    <property type="match status" value="1"/>
</dbReference>
<protein>
    <submittedName>
        <fullName evidence="2">1L-myo-inositol-1-phosphate synthase</fullName>
    </submittedName>
</protein>
<accession>A0A2D0KKP2</accession>
<dbReference type="Pfam" id="PF01658">
    <property type="entry name" value="Inos-1-P_synth"/>
    <property type="match status" value="1"/>
</dbReference>
<gene>
    <name evidence="2" type="ORF">Xsto_03404</name>
</gene>
<dbReference type="EMBL" id="NJAJ01000039">
    <property type="protein sequence ID" value="PHM64010.1"/>
    <property type="molecule type" value="Genomic_DNA"/>
</dbReference>
<dbReference type="PANTHER" id="PTHR43125:SF1">
    <property type="entry name" value="INOSITOL-3-PHOSPHATE SYNTHASE"/>
    <property type="match status" value="1"/>
</dbReference>
<dbReference type="PANTHER" id="PTHR43125">
    <property type="entry name" value="INOSITOL-3-PHOSPHATE SYNTHASE"/>
    <property type="match status" value="1"/>
</dbReference>
<dbReference type="RefSeq" id="WP_099125824.1">
    <property type="nucleotide sequence ID" value="NZ_CAWNRH010000114.1"/>
</dbReference>
<reference evidence="2 3" key="1">
    <citation type="journal article" date="2017" name="Nat. Microbiol.">
        <title>Natural product diversity associated with the nematode symbionts Photorhabdus and Xenorhabdus.</title>
        <authorList>
            <person name="Tobias N.J."/>
            <person name="Wolff H."/>
            <person name="Djahanschiri B."/>
            <person name="Grundmann F."/>
            <person name="Kronenwerth M."/>
            <person name="Shi Y.M."/>
            <person name="Simonyi S."/>
            <person name="Grun P."/>
            <person name="Shapiro-Ilan D."/>
            <person name="Pidot S.J."/>
            <person name="Stinear T.P."/>
            <person name="Ebersberger I."/>
            <person name="Bode H.B."/>
        </authorList>
    </citation>
    <scope>NUCLEOTIDE SEQUENCE [LARGE SCALE GENOMIC DNA]</scope>
    <source>
        <strain evidence="2 3">DSM 17904</strain>
    </source>
</reference>
<dbReference type="GO" id="GO:0004512">
    <property type="term" value="F:inositol-3-phosphate synthase activity"/>
    <property type="evidence" value="ECO:0007669"/>
    <property type="project" value="TreeGrafter"/>
</dbReference>
<evidence type="ECO:0000313" key="3">
    <source>
        <dbReference type="Proteomes" id="UP000222366"/>
    </source>
</evidence>
<dbReference type="InterPro" id="IPR036291">
    <property type="entry name" value="NAD(P)-bd_dom_sf"/>
</dbReference>
<dbReference type="Gene3D" id="3.30.360.10">
    <property type="entry name" value="Dihydrodipicolinate Reductase, domain 2"/>
    <property type="match status" value="1"/>
</dbReference>
<evidence type="ECO:0000313" key="2">
    <source>
        <dbReference type="EMBL" id="PHM64010.1"/>
    </source>
</evidence>
<dbReference type="InterPro" id="IPR052199">
    <property type="entry name" value="MIPS"/>
</dbReference>
<evidence type="ECO:0000259" key="1">
    <source>
        <dbReference type="Pfam" id="PF01658"/>
    </source>
</evidence>
<dbReference type="AlphaFoldDB" id="A0A2D0KKP2"/>
<name>A0A2D0KKP2_9GAMM</name>
<organism evidence="2 3">
    <name type="scientific">Xenorhabdus stockiae</name>
    <dbReference type="NCBI Taxonomy" id="351614"/>
    <lineage>
        <taxon>Bacteria</taxon>
        <taxon>Pseudomonadati</taxon>
        <taxon>Pseudomonadota</taxon>
        <taxon>Gammaproteobacteria</taxon>
        <taxon>Enterobacterales</taxon>
        <taxon>Morganellaceae</taxon>
        <taxon>Xenorhabdus</taxon>
    </lineage>
</organism>
<dbReference type="SUPFAM" id="SSF55347">
    <property type="entry name" value="Glyceraldehyde-3-phosphate dehydrogenase-like, C-terminal domain"/>
    <property type="match status" value="1"/>
</dbReference>
<dbReference type="Proteomes" id="UP000222366">
    <property type="component" value="Unassembled WGS sequence"/>
</dbReference>
<comment type="caution">
    <text evidence="2">The sequence shown here is derived from an EMBL/GenBank/DDBJ whole genome shotgun (WGS) entry which is preliminary data.</text>
</comment>
<feature type="domain" description="Myo-inositol-1-phosphate synthase GAPDH-like" evidence="1">
    <location>
        <begin position="187"/>
        <end position="296"/>
    </location>
</feature>
<dbReference type="GO" id="GO:0006021">
    <property type="term" value="P:inositol biosynthetic process"/>
    <property type="evidence" value="ECO:0007669"/>
    <property type="project" value="TreeGrafter"/>
</dbReference>
<sequence>MVNIAIAGIGNCCSSLYQGINYHLDSDPIINDLGISIKDINVKAAYDVDCRKVGLPISKAIFTKPNCARIFCTDLPEGPIVEKIEVFDGVSPYMSNQPEDRGFRVSSTQKPIDLISSLKKNEIDILINYLPVGSQKATEYLAECCLESGVSLLNCIPVFIASDPEWDRKFYDKGIPIIGDDMKSHLGASILSQVYQELALSRNLTVDYHQKINIGGNTDFNNMMVQERLTSKKISKENVIRSQNEIAGVEVHEDSIFAGPSTYIPYLKDNKVAHIRLELTGFGGSKVEIDTKLSVQYSENSAGVVIDAIRYLKIARDMGLKGALKGPSAWTQKTPPVQLKIEDAISECQKLIAFEVPKCMF</sequence>